<evidence type="ECO:0000313" key="5">
    <source>
        <dbReference type="EMBL" id="MXP77654.1"/>
    </source>
</evidence>
<dbReference type="EMBL" id="WUQX01000001">
    <property type="protein sequence ID" value="MXP77654.1"/>
    <property type="molecule type" value="Genomic_DNA"/>
</dbReference>
<name>A0A7X3MJV0_9FIRM</name>
<keyword evidence="3" id="KW-0408">Iron</keyword>
<comment type="caution">
    <text evidence="5">The sequence shown here is derived from an EMBL/GenBank/DDBJ whole genome shotgun (WGS) entry which is preliminary data.</text>
</comment>
<dbReference type="InterPro" id="IPR013785">
    <property type="entry name" value="Aldolase_TIM"/>
</dbReference>
<dbReference type="RefSeq" id="WP_159753138.1">
    <property type="nucleotide sequence ID" value="NZ_CATIYY010000084.1"/>
</dbReference>
<dbReference type="GO" id="GO:0051536">
    <property type="term" value="F:iron-sulfur cluster binding"/>
    <property type="evidence" value="ECO:0007669"/>
    <property type="project" value="UniProtKB-KW"/>
</dbReference>
<dbReference type="AlphaFoldDB" id="A0A7X3MJV0"/>
<evidence type="ECO:0000256" key="1">
    <source>
        <dbReference type="ARBA" id="ARBA00022691"/>
    </source>
</evidence>
<proteinExistence type="predicted"/>
<dbReference type="Gene3D" id="3.20.20.70">
    <property type="entry name" value="Aldolase class I"/>
    <property type="match status" value="1"/>
</dbReference>
<keyword evidence="1" id="KW-0949">S-adenosyl-L-methionine</keyword>
<keyword evidence="4" id="KW-0411">Iron-sulfur</keyword>
<dbReference type="SUPFAM" id="SSF102114">
    <property type="entry name" value="Radical SAM enzymes"/>
    <property type="match status" value="1"/>
</dbReference>
<evidence type="ECO:0000256" key="4">
    <source>
        <dbReference type="ARBA" id="ARBA00023014"/>
    </source>
</evidence>
<gene>
    <name evidence="5" type="ORF">GN277_20555</name>
</gene>
<dbReference type="Gene3D" id="3.40.50.720">
    <property type="entry name" value="NAD(P)-binding Rossmann-like Domain"/>
    <property type="match status" value="1"/>
</dbReference>
<accession>A0A7X3MJV0</accession>
<dbReference type="InterPro" id="IPR058240">
    <property type="entry name" value="rSAM_sf"/>
</dbReference>
<keyword evidence="2" id="KW-0479">Metal-binding</keyword>
<evidence type="ECO:0000256" key="2">
    <source>
        <dbReference type="ARBA" id="ARBA00022723"/>
    </source>
</evidence>
<evidence type="ECO:0000256" key="3">
    <source>
        <dbReference type="ARBA" id="ARBA00023004"/>
    </source>
</evidence>
<dbReference type="Proteomes" id="UP000460412">
    <property type="component" value="Unassembled WGS sequence"/>
</dbReference>
<reference evidence="5 6" key="1">
    <citation type="submission" date="2019-12" db="EMBL/GenBank/DDBJ databases">
        <title>Sporaefaciens musculi gen. nov., sp. nov., a novel bacterium isolated from the caecum of an obese mouse.</title>
        <authorList>
            <person name="Rasmussen T.S."/>
            <person name="Streidl T."/>
            <person name="Hitch T.C.A."/>
            <person name="Wortmann E."/>
            <person name="Deptula P."/>
            <person name="Hansen M."/>
            <person name="Nielsen D.S."/>
            <person name="Clavel T."/>
            <person name="Vogensen F.K."/>
        </authorList>
    </citation>
    <scope>NUCLEOTIDE SEQUENCE [LARGE SCALE GENOMIC DNA]</scope>
    <source>
        <strain evidence="5 6">WCA-9-b2</strain>
    </source>
</reference>
<organism evidence="5 6">
    <name type="scientific">Sporofaciens musculi</name>
    <dbReference type="NCBI Taxonomy" id="2681861"/>
    <lineage>
        <taxon>Bacteria</taxon>
        <taxon>Bacillati</taxon>
        <taxon>Bacillota</taxon>
        <taxon>Clostridia</taxon>
        <taxon>Lachnospirales</taxon>
        <taxon>Lachnospiraceae</taxon>
        <taxon>Sporofaciens</taxon>
    </lineage>
</organism>
<evidence type="ECO:0000313" key="6">
    <source>
        <dbReference type="Proteomes" id="UP000460412"/>
    </source>
</evidence>
<dbReference type="GO" id="GO:0046872">
    <property type="term" value="F:metal ion binding"/>
    <property type="evidence" value="ECO:0007669"/>
    <property type="project" value="UniProtKB-KW"/>
</dbReference>
<dbReference type="InterPro" id="IPR007197">
    <property type="entry name" value="rSAM"/>
</dbReference>
<sequence>MKSPQDMRIIQIDITNACFHRCSNCTRFCGHHKKPFFMDFETFKRAVDSFEGYRGTVGIMGGEPTLHPQFSRFLEYLNEHKYYPKSENLLVRPAKNFMKVVAQMEQNSTFINKEHGIERNCVLGYGLWSALSDKYREYYELIQDTFNFQALNDHTNIMYHAPIMIRRKDMNIPDDKWMEIRDNCWAQKEWSATITPKGAFFCEIAGALDMLFDGPGGWKIEPGWWKRTPEQFGDQLQWCELCGIALNTFTRDANEEMDDMSAWWHDRLKELGSPKIENGMMNVLEISDEGNILEKSKFGVKPVRKQSYLDGYFARFNEKNDWLNPKGFIKCTLLKEDKIGEKIVEAISQTKKGEFIVLMTETAELKDSFDDYLKQYVLNPGSILITDDRYDLQEELGDGILAVFSPEASAVKRATYPILRDINGVTEFVELYDKNKQIPLIKKSFDSSEYKIEKNVTYALYGAGQSAKNIYDSFVKEQIKFICDSDCNKWGNDFLGYQIVSPEELWARRQEFDKIFVSSIYFYEIKTYLMELGFKEEQIVTSLMIM</sequence>
<dbReference type="GO" id="GO:0003824">
    <property type="term" value="F:catalytic activity"/>
    <property type="evidence" value="ECO:0007669"/>
    <property type="project" value="InterPro"/>
</dbReference>
<dbReference type="SFLD" id="SFLDS00029">
    <property type="entry name" value="Radical_SAM"/>
    <property type="match status" value="1"/>
</dbReference>
<keyword evidence="6" id="KW-1185">Reference proteome</keyword>
<protein>
    <submittedName>
        <fullName evidence="5">Radical SAM protein</fullName>
    </submittedName>
</protein>